<protein>
    <submittedName>
        <fullName evidence="1">Uncharacterized protein</fullName>
    </submittedName>
</protein>
<keyword evidence="2" id="KW-1185">Reference proteome</keyword>
<comment type="caution">
    <text evidence="1">The sequence shown here is derived from an EMBL/GenBank/DDBJ whole genome shotgun (WGS) entry which is preliminary data.</text>
</comment>
<dbReference type="Proteomes" id="UP001062846">
    <property type="component" value="Chromosome 6"/>
</dbReference>
<dbReference type="EMBL" id="CM046393">
    <property type="protein sequence ID" value="KAI8551007.1"/>
    <property type="molecule type" value="Genomic_DNA"/>
</dbReference>
<proteinExistence type="predicted"/>
<evidence type="ECO:0000313" key="1">
    <source>
        <dbReference type="EMBL" id="KAI8551007.1"/>
    </source>
</evidence>
<accession>A0ACC0NEH9</accession>
<sequence>MVKLFTLCMMRQCGKRYQVNQCSLHLGRGCLVGLGNLGGGQLMNLPPGVASLEDHAQSDVLIAKRLATTKALAKELLLEALKGGNGSTMRGRGRSQDANVGDPTGASTRGRGIVIRGRGRSTSASTRGRGTFGGTRGRGRNAGTRGRGRNAGTSGSGTNAGTSGIGTYAAIINSQSTGGGVGADIGPTQWSMT</sequence>
<gene>
    <name evidence="1" type="ORF">RHMOL_Rhmol06G0151400</name>
</gene>
<name>A0ACC0NEH9_RHOML</name>
<organism evidence="1 2">
    <name type="scientific">Rhododendron molle</name>
    <name type="common">Chinese azalea</name>
    <name type="synonym">Azalea mollis</name>
    <dbReference type="NCBI Taxonomy" id="49168"/>
    <lineage>
        <taxon>Eukaryota</taxon>
        <taxon>Viridiplantae</taxon>
        <taxon>Streptophyta</taxon>
        <taxon>Embryophyta</taxon>
        <taxon>Tracheophyta</taxon>
        <taxon>Spermatophyta</taxon>
        <taxon>Magnoliopsida</taxon>
        <taxon>eudicotyledons</taxon>
        <taxon>Gunneridae</taxon>
        <taxon>Pentapetalae</taxon>
        <taxon>asterids</taxon>
        <taxon>Ericales</taxon>
        <taxon>Ericaceae</taxon>
        <taxon>Ericoideae</taxon>
        <taxon>Rhodoreae</taxon>
        <taxon>Rhododendron</taxon>
    </lineage>
</organism>
<reference evidence="1" key="1">
    <citation type="submission" date="2022-02" db="EMBL/GenBank/DDBJ databases">
        <title>Plant Genome Project.</title>
        <authorList>
            <person name="Zhang R.-G."/>
        </authorList>
    </citation>
    <scope>NUCLEOTIDE SEQUENCE</scope>
    <source>
        <strain evidence="1">AT1</strain>
    </source>
</reference>
<evidence type="ECO:0000313" key="2">
    <source>
        <dbReference type="Proteomes" id="UP001062846"/>
    </source>
</evidence>